<gene>
    <name evidence="2" type="ORF">SVUK_LOCUS11879</name>
</gene>
<feature type="chain" id="PRO_5018325513" evidence="1">
    <location>
        <begin position="16"/>
        <end position="117"/>
    </location>
</feature>
<organism evidence="2 3">
    <name type="scientific">Strongylus vulgaris</name>
    <name type="common">Blood worm</name>
    <dbReference type="NCBI Taxonomy" id="40348"/>
    <lineage>
        <taxon>Eukaryota</taxon>
        <taxon>Metazoa</taxon>
        <taxon>Ecdysozoa</taxon>
        <taxon>Nematoda</taxon>
        <taxon>Chromadorea</taxon>
        <taxon>Rhabditida</taxon>
        <taxon>Rhabditina</taxon>
        <taxon>Rhabditomorpha</taxon>
        <taxon>Strongyloidea</taxon>
        <taxon>Strongylidae</taxon>
        <taxon>Strongylus</taxon>
    </lineage>
</organism>
<feature type="signal peptide" evidence="1">
    <location>
        <begin position="1"/>
        <end position="15"/>
    </location>
</feature>
<accession>A0A3P7IV98</accession>
<dbReference type="EMBL" id="UYYB01097940">
    <property type="protein sequence ID" value="VDM76881.1"/>
    <property type="molecule type" value="Genomic_DNA"/>
</dbReference>
<evidence type="ECO:0000313" key="3">
    <source>
        <dbReference type="Proteomes" id="UP000270094"/>
    </source>
</evidence>
<protein>
    <submittedName>
        <fullName evidence="2">Uncharacterized protein</fullName>
    </submittedName>
</protein>
<reference evidence="2 3" key="1">
    <citation type="submission" date="2018-11" db="EMBL/GenBank/DDBJ databases">
        <authorList>
            <consortium name="Pathogen Informatics"/>
        </authorList>
    </citation>
    <scope>NUCLEOTIDE SEQUENCE [LARGE SCALE GENOMIC DNA]</scope>
</reference>
<proteinExistence type="predicted"/>
<evidence type="ECO:0000313" key="2">
    <source>
        <dbReference type="EMBL" id="VDM76881.1"/>
    </source>
</evidence>
<dbReference type="AlphaFoldDB" id="A0A3P7IV98"/>
<dbReference type="OrthoDB" id="5871106at2759"/>
<keyword evidence="1" id="KW-0732">Signal</keyword>
<dbReference type="Proteomes" id="UP000270094">
    <property type="component" value="Unassembled WGS sequence"/>
</dbReference>
<keyword evidence="3" id="KW-1185">Reference proteome</keyword>
<evidence type="ECO:0000256" key="1">
    <source>
        <dbReference type="SAM" id="SignalP"/>
    </source>
</evidence>
<sequence>MHGVLLVALVASVTAFQANGEPAAIPTQHAYQDGKTLRVPINEVATEELLDKWMNQAVSGLMAAVTSARLDQMDEDEREEVHQCSKQANTVPDHARCVVKVLDKTKPSRRVKVVKGL</sequence>
<name>A0A3P7IV98_STRVU</name>